<dbReference type="AlphaFoldDB" id="A0AA38ZIQ3"/>
<keyword evidence="2" id="KW-1185">Reference proteome</keyword>
<comment type="caution">
    <text evidence="1">The sequence shown here is derived from an EMBL/GenBank/DDBJ whole genome shotgun (WGS) entry which is preliminary data.</text>
</comment>
<proteinExistence type="predicted"/>
<dbReference type="SUPFAM" id="SSF54403">
    <property type="entry name" value="Cystatin/monellin"/>
    <property type="match status" value="1"/>
</dbReference>
<dbReference type="EMBL" id="JARBHA010000010">
    <property type="protein sequence ID" value="KAJ9689811.1"/>
    <property type="molecule type" value="Genomic_DNA"/>
</dbReference>
<dbReference type="InterPro" id="IPR046350">
    <property type="entry name" value="Cystatin_sf"/>
</dbReference>
<sequence length="97" mass="11109">MDSVTGYKARWRVIALAKWAVKEYDLLTGNNLKSEWVIYAWFIGIPELDEKIWIISLAATGSCTSNSYQAYVWQELPNSTTHNQLVHFRKDPFIAGA</sequence>
<dbReference type="Proteomes" id="UP001168098">
    <property type="component" value="Unassembled WGS sequence"/>
</dbReference>
<evidence type="ECO:0000313" key="1">
    <source>
        <dbReference type="EMBL" id="KAJ9689811.1"/>
    </source>
</evidence>
<reference evidence="1 2" key="1">
    <citation type="journal article" date="2023" name="BMC Biotechnol.">
        <title>Vitis rotundifolia cv Carlos genome sequencing.</title>
        <authorList>
            <person name="Huff M."/>
            <person name="Hulse-Kemp A."/>
            <person name="Scheffler B."/>
            <person name="Youngblood R."/>
            <person name="Simpson S."/>
            <person name="Babiker E."/>
            <person name="Staton M."/>
        </authorList>
    </citation>
    <scope>NUCLEOTIDE SEQUENCE [LARGE SCALE GENOMIC DNA]</scope>
    <source>
        <tissue evidence="1">Leaf</tissue>
    </source>
</reference>
<dbReference type="Gene3D" id="3.10.450.10">
    <property type="match status" value="1"/>
</dbReference>
<accession>A0AA38ZIQ3</accession>
<gene>
    <name evidence="1" type="ORF">PVL29_012469</name>
</gene>
<protein>
    <submittedName>
        <fullName evidence="1">Uncharacterized protein</fullName>
    </submittedName>
</protein>
<organism evidence="1 2">
    <name type="scientific">Vitis rotundifolia</name>
    <name type="common">Muscadine grape</name>
    <dbReference type="NCBI Taxonomy" id="103349"/>
    <lineage>
        <taxon>Eukaryota</taxon>
        <taxon>Viridiplantae</taxon>
        <taxon>Streptophyta</taxon>
        <taxon>Embryophyta</taxon>
        <taxon>Tracheophyta</taxon>
        <taxon>Spermatophyta</taxon>
        <taxon>Magnoliopsida</taxon>
        <taxon>eudicotyledons</taxon>
        <taxon>Gunneridae</taxon>
        <taxon>Pentapetalae</taxon>
        <taxon>rosids</taxon>
        <taxon>Vitales</taxon>
        <taxon>Vitaceae</taxon>
        <taxon>Viteae</taxon>
        <taxon>Vitis</taxon>
    </lineage>
</organism>
<evidence type="ECO:0000313" key="2">
    <source>
        <dbReference type="Proteomes" id="UP001168098"/>
    </source>
</evidence>
<name>A0AA38ZIQ3_VITRO</name>